<sequence>MGIHLPSMALHAKQILKLKSILTRNQLSPVSTTVDVSKDELRKSLALIIHGLTIACRETAFIALTSCLNNL</sequence>
<reference evidence="1 2" key="1">
    <citation type="journal article" date="2020" name="IScience">
        <title>Genome Sequencing of the Endangered Kingdonia uniflora (Circaeasteraceae, Ranunculales) Reveals Potential Mechanisms of Evolutionary Specialization.</title>
        <authorList>
            <person name="Sun Y."/>
            <person name="Deng T."/>
            <person name="Zhang A."/>
            <person name="Moore M.J."/>
            <person name="Landis J.B."/>
            <person name="Lin N."/>
            <person name="Zhang H."/>
            <person name="Zhang X."/>
            <person name="Huang J."/>
            <person name="Zhang X."/>
            <person name="Sun H."/>
            <person name="Wang H."/>
        </authorList>
    </citation>
    <scope>NUCLEOTIDE SEQUENCE [LARGE SCALE GENOMIC DNA]</scope>
    <source>
        <strain evidence="1">TB1705</strain>
        <tissue evidence="1">Leaf</tissue>
    </source>
</reference>
<proteinExistence type="predicted"/>
<keyword evidence="2" id="KW-1185">Reference proteome</keyword>
<gene>
    <name evidence="1" type="ORF">GIB67_007550</name>
</gene>
<evidence type="ECO:0000313" key="1">
    <source>
        <dbReference type="EMBL" id="KAF6144089.1"/>
    </source>
</evidence>
<dbReference type="EMBL" id="JACGCM010002142">
    <property type="protein sequence ID" value="KAF6144089.1"/>
    <property type="molecule type" value="Genomic_DNA"/>
</dbReference>
<dbReference type="AlphaFoldDB" id="A0A7J7LNF6"/>
<protein>
    <submittedName>
        <fullName evidence="1">Uncharacterized protein</fullName>
    </submittedName>
</protein>
<evidence type="ECO:0000313" key="2">
    <source>
        <dbReference type="Proteomes" id="UP000541444"/>
    </source>
</evidence>
<comment type="caution">
    <text evidence="1">The sequence shown here is derived from an EMBL/GenBank/DDBJ whole genome shotgun (WGS) entry which is preliminary data.</text>
</comment>
<accession>A0A7J7LNF6</accession>
<organism evidence="1 2">
    <name type="scientific">Kingdonia uniflora</name>
    <dbReference type="NCBI Taxonomy" id="39325"/>
    <lineage>
        <taxon>Eukaryota</taxon>
        <taxon>Viridiplantae</taxon>
        <taxon>Streptophyta</taxon>
        <taxon>Embryophyta</taxon>
        <taxon>Tracheophyta</taxon>
        <taxon>Spermatophyta</taxon>
        <taxon>Magnoliopsida</taxon>
        <taxon>Ranunculales</taxon>
        <taxon>Circaeasteraceae</taxon>
        <taxon>Kingdonia</taxon>
    </lineage>
</organism>
<dbReference type="Proteomes" id="UP000541444">
    <property type="component" value="Unassembled WGS sequence"/>
</dbReference>
<name>A0A7J7LNF6_9MAGN</name>